<proteinExistence type="predicted"/>
<gene>
    <name evidence="1" type="ORF">UY92_C0017G0010</name>
</gene>
<dbReference type="Proteomes" id="UP000033870">
    <property type="component" value="Unassembled WGS sequence"/>
</dbReference>
<dbReference type="EMBL" id="LCRX01000017">
    <property type="protein sequence ID" value="KKW41507.1"/>
    <property type="molecule type" value="Genomic_DNA"/>
</dbReference>
<evidence type="ECO:0000313" key="1">
    <source>
        <dbReference type="EMBL" id="KKW41507.1"/>
    </source>
</evidence>
<evidence type="ECO:0008006" key="3">
    <source>
        <dbReference type="Google" id="ProtNLM"/>
    </source>
</evidence>
<organism evidence="1 2">
    <name type="scientific">Candidatus Magasanikbacteria bacterium GW2011_GWA2_56_11</name>
    <dbReference type="NCBI Taxonomy" id="1619044"/>
    <lineage>
        <taxon>Bacteria</taxon>
        <taxon>Candidatus Magasanikiibacteriota</taxon>
    </lineage>
</organism>
<protein>
    <recommendedName>
        <fullName evidence="3">Polymerase nucleotidyl transferase domain-containing protein</fullName>
    </recommendedName>
</protein>
<evidence type="ECO:0000313" key="2">
    <source>
        <dbReference type="Proteomes" id="UP000033870"/>
    </source>
</evidence>
<name>A0A0G2AJU1_9BACT</name>
<sequence length="252" mass="28212">MVEEKLGIARRVVRRLAWLPFVRLAAVCNTVAAGWPGPDSDIDLFIVVRAGRLWTTRFLITALASILNARRSRGAVANRVCLSFYVTDAGLDLSRVALPAPDIYLAYWINELIPLYERGSAMSDFVRANQWVLEYTPNSRAAPALIPRSKVEPGLIARLTQQTGEWILGGRLGTVLEGAARQTQKLMMARRDTDRTGSALHGVVIDDTMLKFHEHDRRAEYRQRWRERCQELSFGAGGERTSAGLSTGQTRF</sequence>
<comment type="caution">
    <text evidence="1">The sequence shown here is derived from an EMBL/GenBank/DDBJ whole genome shotgun (WGS) entry which is preliminary data.</text>
</comment>
<accession>A0A0G2AJU1</accession>
<reference evidence="1 2" key="1">
    <citation type="journal article" date="2015" name="Nature">
        <title>rRNA introns, odd ribosomes, and small enigmatic genomes across a large radiation of phyla.</title>
        <authorList>
            <person name="Brown C.T."/>
            <person name="Hug L.A."/>
            <person name="Thomas B.C."/>
            <person name="Sharon I."/>
            <person name="Castelle C.J."/>
            <person name="Singh A."/>
            <person name="Wilkins M.J."/>
            <person name="Williams K.H."/>
            <person name="Banfield J.F."/>
        </authorList>
    </citation>
    <scope>NUCLEOTIDE SEQUENCE [LARGE SCALE GENOMIC DNA]</scope>
</reference>
<dbReference type="STRING" id="1619044.UY92_C0017G0010"/>
<dbReference type="AlphaFoldDB" id="A0A0G2AJU1"/>